<sequence>MRIYTLTSLGKKLARSVSNPDSPAYRVVHFLDQMGHSTTEQIAEYCEISPRQAATILGSLKRRKVVAEVSGAPV</sequence>
<organism evidence="1">
    <name type="scientific">viral metagenome</name>
    <dbReference type="NCBI Taxonomy" id="1070528"/>
    <lineage>
        <taxon>unclassified sequences</taxon>
        <taxon>metagenomes</taxon>
        <taxon>organismal metagenomes</taxon>
    </lineage>
</organism>
<dbReference type="AlphaFoldDB" id="A0A6M3M3Q9"/>
<gene>
    <name evidence="1" type="ORF">MM171B01582_0011</name>
</gene>
<proteinExistence type="predicted"/>
<dbReference type="InterPro" id="IPR036388">
    <property type="entry name" value="WH-like_DNA-bd_sf"/>
</dbReference>
<dbReference type="Gene3D" id="1.10.10.10">
    <property type="entry name" value="Winged helix-like DNA-binding domain superfamily/Winged helix DNA-binding domain"/>
    <property type="match status" value="1"/>
</dbReference>
<reference evidence="1" key="1">
    <citation type="submission" date="2020-03" db="EMBL/GenBank/DDBJ databases">
        <title>The deep terrestrial virosphere.</title>
        <authorList>
            <person name="Holmfeldt K."/>
            <person name="Nilsson E."/>
            <person name="Simone D."/>
            <person name="Lopez-Fernandez M."/>
            <person name="Wu X."/>
            <person name="de Brujin I."/>
            <person name="Lundin D."/>
            <person name="Andersson A."/>
            <person name="Bertilsson S."/>
            <person name="Dopson M."/>
        </authorList>
    </citation>
    <scope>NUCLEOTIDE SEQUENCE</scope>
    <source>
        <strain evidence="1">MM171B01582</strain>
    </source>
</reference>
<evidence type="ECO:0000313" key="1">
    <source>
        <dbReference type="EMBL" id="QJB02008.1"/>
    </source>
</evidence>
<dbReference type="EMBL" id="MT143751">
    <property type="protein sequence ID" value="QJB02008.1"/>
    <property type="molecule type" value="Genomic_DNA"/>
</dbReference>
<name>A0A6M3M3Q9_9ZZZZ</name>
<protein>
    <submittedName>
        <fullName evidence="1">Uncharacterized protein</fullName>
    </submittedName>
</protein>
<accession>A0A6M3M3Q9</accession>